<protein>
    <submittedName>
        <fullName evidence="1">Uncharacterized protein</fullName>
    </submittedName>
</protein>
<accession>A0A373FN74</accession>
<reference evidence="1 2" key="1">
    <citation type="submission" date="2018-08" db="EMBL/GenBank/DDBJ databases">
        <title>Comamonas testosteroni strain SWCO2.</title>
        <authorList>
            <person name="Jiang N."/>
            <person name="Zhang X.Z."/>
        </authorList>
    </citation>
    <scope>NUCLEOTIDE SEQUENCE [LARGE SCALE GENOMIC DNA]</scope>
    <source>
        <strain evidence="1 2">SWCO2</strain>
    </source>
</reference>
<organism evidence="1 2">
    <name type="scientific">Comamonas testosteroni</name>
    <name type="common">Pseudomonas testosteroni</name>
    <dbReference type="NCBI Taxonomy" id="285"/>
    <lineage>
        <taxon>Bacteria</taxon>
        <taxon>Pseudomonadati</taxon>
        <taxon>Pseudomonadota</taxon>
        <taxon>Betaproteobacteria</taxon>
        <taxon>Burkholderiales</taxon>
        <taxon>Comamonadaceae</taxon>
        <taxon>Comamonas</taxon>
    </lineage>
</organism>
<proteinExistence type="predicted"/>
<gene>
    <name evidence="1" type="ORF">DZC30_11285</name>
</gene>
<keyword evidence="2" id="KW-1185">Reference proteome</keyword>
<dbReference type="AlphaFoldDB" id="A0A373FN74"/>
<dbReference type="EMBL" id="QURR01000012">
    <property type="protein sequence ID" value="RGE44935.1"/>
    <property type="molecule type" value="Genomic_DNA"/>
</dbReference>
<evidence type="ECO:0000313" key="2">
    <source>
        <dbReference type="Proteomes" id="UP000261948"/>
    </source>
</evidence>
<dbReference type="Proteomes" id="UP000261948">
    <property type="component" value="Unassembled WGS sequence"/>
</dbReference>
<name>A0A373FN74_COMTE</name>
<sequence>MRRRFLAVPDMGSASFQGYRYKNRSCSPMIYLDRRPKTLISRSSSTSSFLFGTGQPALWITSFRQREYFADQRTHAC</sequence>
<comment type="caution">
    <text evidence="1">The sequence shown here is derived from an EMBL/GenBank/DDBJ whole genome shotgun (WGS) entry which is preliminary data.</text>
</comment>
<evidence type="ECO:0000313" key="1">
    <source>
        <dbReference type="EMBL" id="RGE44935.1"/>
    </source>
</evidence>